<dbReference type="CDD" id="cd00198">
    <property type="entry name" value="vWFA"/>
    <property type="match status" value="1"/>
</dbReference>
<dbReference type="Proteomes" id="UP001189429">
    <property type="component" value="Unassembled WGS sequence"/>
</dbReference>
<dbReference type="Gene3D" id="3.40.50.410">
    <property type="entry name" value="von Willebrand factor, type A domain"/>
    <property type="match status" value="1"/>
</dbReference>
<feature type="non-terminal residue" evidence="4">
    <location>
        <position position="1032"/>
    </location>
</feature>
<dbReference type="InterPro" id="IPR002035">
    <property type="entry name" value="VWF_A"/>
</dbReference>
<feature type="compositionally biased region" description="Low complexity" evidence="1">
    <location>
        <begin position="226"/>
        <end position="240"/>
    </location>
</feature>
<proteinExistence type="predicted"/>
<feature type="compositionally biased region" description="Low complexity" evidence="1">
    <location>
        <begin position="819"/>
        <end position="831"/>
    </location>
</feature>
<evidence type="ECO:0000256" key="2">
    <source>
        <dbReference type="SAM" id="Phobius"/>
    </source>
</evidence>
<gene>
    <name evidence="4" type="ORF">PCOR1329_LOCUS85240</name>
</gene>
<evidence type="ECO:0000259" key="3">
    <source>
        <dbReference type="SMART" id="SM00327"/>
    </source>
</evidence>
<reference evidence="4" key="1">
    <citation type="submission" date="2023-10" db="EMBL/GenBank/DDBJ databases">
        <authorList>
            <person name="Chen Y."/>
            <person name="Shah S."/>
            <person name="Dougan E. K."/>
            <person name="Thang M."/>
            <person name="Chan C."/>
        </authorList>
    </citation>
    <scope>NUCLEOTIDE SEQUENCE [LARGE SCALE GENOMIC DNA]</scope>
</reference>
<feature type="transmembrane region" description="Helical" evidence="2">
    <location>
        <begin position="83"/>
        <end position="104"/>
    </location>
</feature>
<feature type="region of interest" description="Disordered" evidence="1">
    <location>
        <begin position="517"/>
        <end position="565"/>
    </location>
</feature>
<keyword evidence="2" id="KW-1133">Transmembrane helix</keyword>
<sequence length="1032" mass="107636">MESTTRLAPGRGDGCCDQDSRWGGTRGMCFRPEAVEPNWSHVGAGNGGYEKVETYNYVGEGAGSYAKDALGQHVVYGWRLRSCCLFLLCSAVLLALCVVLAPWLEALWTDVLPGLLPGAGPEGDGIINPAAGQSGSLTGNATQGLQDGVGGGSTGVCTAAGKDCSSTKCCINQSMRCFEKNQHWAGCRASCSPGIFLEDPPQHRTRWNCLLVDSKGAQGLLDGPGSTATLPATAPSSTPSPFEPWPKVLAEGDDCLLDGSAGTCAAGLTCSPGLGNPTCMRDMIASTPASEAAPDAPVETATTPDKVTTKTTEDVTVGEKTLMLEQTIGIVVGSTVTISSAGVSESGTIAGLEDGVITLENPWANSYPSGSDIVIVQQEDDAVDDDSGIEPGFQKSNHFTTVRGAIPAGVTELPVLTYRGFAVGDSILIENLGAPPGEQKEITAVSKTADEPKLVVRTPTGQAYAGEARVTLLGSQAMPELAQDRAMAFEDGLDLPTSPTEDAEAGMMPMAMAFEDGLDAPASPKEDTEAMPTAPATRAGKGRRHGELPKDSPEDFPEPPDDGKKFDCAQGFENWDAGWADDKKYYCCKYYGRGCPPVETTTPKHDCAADFEDWETKWNSDKQYYCCKYYGRACPDAPSVCDTKCEHQGATLTCSERVQYAATHQFRGQPEACPQAHEQVLEECRVCEECPLEETGCEKKQGEFPYDCDRDFETWQESWSPGEQRWCCDNFGKGCPGPTSAEHLPACATDCVHDDGTTKTCGEWIQAVAAEDFQGRAGSCESALDQVLKDCPVCTVCSLEASGCADAPLGGGGPPAPPDGAAAEAAPGSPAVPDAEAEAALGQGVASEAGTVSGSGPGGSAAAVESQDVVLLLQGSDGANLSAQLDLASFLLANSSEQVRYGIIAYGASSQVLAGLQDGRAEAAAALAAAAAPGGDPDLAQGIVAADRMLASQSTGSRKQVLLVLSDGVPTTFSRARTALHELEQTGVRPVLGLADGYHGDSRQRACRLVGEPCAAYVEAVSGWSYMASDPR</sequence>
<comment type="caution">
    <text evidence="4">The sequence shown here is derived from an EMBL/GenBank/DDBJ whole genome shotgun (WGS) entry which is preliminary data.</text>
</comment>
<dbReference type="EMBL" id="CAUYUJ010022559">
    <property type="protein sequence ID" value="CAK0911323.1"/>
    <property type="molecule type" value="Genomic_DNA"/>
</dbReference>
<protein>
    <recommendedName>
        <fullName evidence="3">VWFA domain-containing protein</fullName>
    </recommendedName>
</protein>
<name>A0ABN9YER7_9DINO</name>
<dbReference type="SMART" id="SM00327">
    <property type="entry name" value="VWA"/>
    <property type="match status" value="1"/>
</dbReference>
<organism evidence="4 5">
    <name type="scientific">Prorocentrum cordatum</name>
    <dbReference type="NCBI Taxonomy" id="2364126"/>
    <lineage>
        <taxon>Eukaryota</taxon>
        <taxon>Sar</taxon>
        <taxon>Alveolata</taxon>
        <taxon>Dinophyceae</taxon>
        <taxon>Prorocentrales</taxon>
        <taxon>Prorocentraceae</taxon>
        <taxon>Prorocentrum</taxon>
    </lineage>
</organism>
<feature type="region of interest" description="Disordered" evidence="1">
    <location>
        <begin position="815"/>
        <end position="841"/>
    </location>
</feature>
<dbReference type="SUPFAM" id="SSF53300">
    <property type="entry name" value="vWA-like"/>
    <property type="match status" value="1"/>
</dbReference>
<evidence type="ECO:0000256" key="1">
    <source>
        <dbReference type="SAM" id="MobiDB-lite"/>
    </source>
</evidence>
<keyword evidence="5" id="KW-1185">Reference proteome</keyword>
<accession>A0ABN9YER7</accession>
<feature type="domain" description="VWFA" evidence="3">
    <location>
        <begin position="866"/>
        <end position="1032"/>
    </location>
</feature>
<keyword evidence="2" id="KW-0812">Transmembrane</keyword>
<feature type="region of interest" description="Disordered" evidence="1">
    <location>
        <begin position="222"/>
        <end position="243"/>
    </location>
</feature>
<evidence type="ECO:0000313" key="4">
    <source>
        <dbReference type="EMBL" id="CAK0911323.1"/>
    </source>
</evidence>
<dbReference type="Pfam" id="PF00092">
    <property type="entry name" value="VWA"/>
    <property type="match status" value="1"/>
</dbReference>
<keyword evidence="2" id="KW-0472">Membrane</keyword>
<evidence type="ECO:0000313" key="5">
    <source>
        <dbReference type="Proteomes" id="UP001189429"/>
    </source>
</evidence>
<feature type="region of interest" description="Disordered" evidence="1">
    <location>
        <begin position="289"/>
        <end position="309"/>
    </location>
</feature>
<dbReference type="InterPro" id="IPR036465">
    <property type="entry name" value="vWFA_dom_sf"/>
</dbReference>